<dbReference type="Proteomes" id="UP000789901">
    <property type="component" value="Unassembled WGS sequence"/>
</dbReference>
<dbReference type="SUPFAM" id="SSF81901">
    <property type="entry name" value="HCP-like"/>
    <property type="match status" value="1"/>
</dbReference>
<name>A0ABN7UNA5_GIGMA</name>
<evidence type="ECO:0000256" key="1">
    <source>
        <dbReference type="SAM" id="Phobius"/>
    </source>
</evidence>
<accession>A0ABN7UNA5</accession>
<dbReference type="SMART" id="SM00671">
    <property type="entry name" value="SEL1"/>
    <property type="match status" value="1"/>
</dbReference>
<keyword evidence="3" id="KW-1185">Reference proteome</keyword>
<proteinExistence type="predicted"/>
<organism evidence="2 3">
    <name type="scientific">Gigaspora margarita</name>
    <dbReference type="NCBI Taxonomy" id="4874"/>
    <lineage>
        <taxon>Eukaryota</taxon>
        <taxon>Fungi</taxon>
        <taxon>Fungi incertae sedis</taxon>
        <taxon>Mucoromycota</taxon>
        <taxon>Glomeromycotina</taxon>
        <taxon>Glomeromycetes</taxon>
        <taxon>Diversisporales</taxon>
        <taxon>Gigasporaceae</taxon>
        <taxon>Gigaspora</taxon>
    </lineage>
</organism>
<comment type="caution">
    <text evidence="2">The sequence shown here is derived from an EMBL/GenBank/DDBJ whole genome shotgun (WGS) entry which is preliminary data.</text>
</comment>
<evidence type="ECO:0000313" key="3">
    <source>
        <dbReference type="Proteomes" id="UP000789901"/>
    </source>
</evidence>
<reference evidence="2 3" key="1">
    <citation type="submission" date="2021-06" db="EMBL/GenBank/DDBJ databases">
        <authorList>
            <person name="Kallberg Y."/>
            <person name="Tangrot J."/>
            <person name="Rosling A."/>
        </authorList>
    </citation>
    <scope>NUCLEOTIDE SEQUENCE [LARGE SCALE GENOMIC DNA]</scope>
    <source>
        <strain evidence="2 3">120-4 pot B 10/14</strain>
    </source>
</reference>
<dbReference type="Gene3D" id="1.25.40.10">
    <property type="entry name" value="Tetratricopeptide repeat domain"/>
    <property type="match status" value="1"/>
</dbReference>
<feature type="transmembrane region" description="Helical" evidence="1">
    <location>
        <begin position="6"/>
        <end position="26"/>
    </location>
</feature>
<sequence>MENKKFLEQYILLNISLIYYYALYLYEDIGGTKNKNKAKELISEFTTTQVANNDSYAQFNIGDLYFNSKLEIKIDKEKGEKYLRLAAENNYENAITLYKKNKINFINQQNYFEKFEVALDLHNSRNRNNRQEHFGIRSFIFAPILILKLKKV</sequence>
<dbReference type="EMBL" id="CAJVQB010004235">
    <property type="protein sequence ID" value="CAG8630410.1"/>
    <property type="molecule type" value="Genomic_DNA"/>
</dbReference>
<gene>
    <name evidence="2" type="ORF">GMARGA_LOCUS8298</name>
</gene>
<evidence type="ECO:0000313" key="2">
    <source>
        <dbReference type="EMBL" id="CAG8630410.1"/>
    </source>
</evidence>
<protein>
    <submittedName>
        <fullName evidence="2">27970_t:CDS:1</fullName>
    </submittedName>
</protein>
<dbReference type="InterPro" id="IPR011990">
    <property type="entry name" value="TPR-like_helical_dom_sf"/>
</dbReference>
<keyword evidence="1" id="KW-1133">Transmembrane helix</keyword>
<keyword evidence="1" id="KW-0472">Membrane</keyword>
<dbReference type="InterPro" id="IPR006597">
    <property type="entry name" value="Sel1-like"/>
</dbReference>
<keyword evidence="1" id="KW-0812">Transmembrane</keyword>